<dbReference type="Proteomes" id="UP000050795">
    <property type="component" value="Unassembled WGS sequence"/>
</dbReference>
<name>A0AA85KJR9_TRIRE</name>
<feature type="compositionally biased region" description="Pro residues" evidence="2">
    <location>
        <begin position="407"/>
        <end position="424"/>
    </location>
</feature>
<feature type="compositionally biased region" description="Polar residues" evidence="2">
    <location>
        <begin position="343"/>
        <end position="353"/>
    </location>
</feature>
<evidence type="ECO:0000256" key="2">
    <source>
        <dbReference type="SAM" id="MobiDB-lite"/>
    </source>
</evidence>
<dbReference type="WBParaSite" id="TREG1_98870.1">
    <property type="protein sequence ID" value="TREG1_98870.1"/>
    <property type="gene ID" value="TREG1_98870"/>
</dbReference>
<evidence type="ECO:0000313" key="4">
    <source>
        <dbReference type="Proteomes" id="UP000050795"/>
    </source>
</evidence>
<feature type="domain" description="FH2" evidence="3">
    <location>
        <begin position="532"/>
        <end position="932"/>
    </location>
</feature>
<evidence type="ECO:0000256" key="1">
    <source>
        <dbReference type="SAM" id="Coils"/>
    </source>
</evidence>
<dbReference type="InterPro" id="IPR015425">
    <property type="entry name" value="FH2_Formin"/>
</dbReference>
<sequence>MSWFSTEENYPLEDKNDASSFLSYQFNSIQGVIKEKTMKTENTIIHNNINNNNNNNNNNNAKIAKENSKLWLLVDSSDENTKLLDITSKQRLPSIFPSLSMEGSVDKNYQRQKQTTCQVKTEFTVNNNKPCCVKNLDEIDQLYNKLRKQLNQNHILENYFLIILQHLIKSLLLIKPNSVNMKSSHANTLKLYNSKHIIIIWKQIIEKCHLLICSTGTPLQQDNFLPNETLSTKSIHKSQSFPEMSNIIINNNNYYLLNVSYILHNPYYHCFGASLPVINNNNNNSNNANKSTPLMCNKNIHEMHGSTSTSDFESLCSDNELTNKSIKSEQFTDESNKTIILSQNASQESSGSVEVNPPALSSSTFMSKTDSSHKCKFESNTVDEKEEELVISKKSDTSSSMSFAPGCTPPPPPPLLLPHPPPPPPLPPPLITSSASPVIATSNNFLSKNQQAGNSVPLSTNQTVNNTWGSESDRQKLKPLRWIKVSASEQISVWNKTSLLQTGTNHRSTMSKQANNFINLAKLNVLFVQQQKQTVKSPEVKISLIDEISSRKCTQIDESSNNNISSYCHMARDNDIIVQDKKLTVFQINNPKRLDVTSAYPTRGRSLSSSRTMEFVQKHYEANLLESQRCLNVNIFLRQFRNSHINLLDLIDQCDGSLIGSERLRDLIKLLPTDEEIKTFKSFQGNINYMDPAERFFYDLVRIPKYYLKIDSMLLKEEFQTAVNWIKLALDNVMKTGQEILTSPLICELLQTVLEIGNYMNRGDNLGSASGFKISSLLKLSEVRSNDPKITLLHFLVQELKVNNSPILRIKETLPCLKEASEVSLELVMKEINRFRSRLKNMSEYFNQDAFEEHSQIHDFIETSNKELNEMKSTEQEISEYESLHKERTDKVNKVEASLTGYSKSDERHNRPMDNIKQSNQDAHNMMIELISKNLSHPRIVHSQPRSRFKSNKLSLSTSTNSLSKLLSEDNNTTLNQGRNYTSQLNIASKSVNIPNGSSLFEQYPGTNSDVINNSNTTNIRSRQSSGIGQKLRINSKFQTMNDDDIEVERERRPWSQIRNQPVKTVKGVKETLNPLTKDTQENYTSDEESFYQLDERIKRLTSKFNKKY</sequence>
<dbReference type="Pfam" id="PF02181">
    <property type="entry name" value="FH2"/>
    <property type="match status" value="1"/>
</dbReference>
<reference evidence="5" key="2">
    <citation type="submission" date="2023-11" db="UniProtKB">
        <authorList>
            <consortium name="WormBaseParasite"/>
        </authorList>
    </citation>
    <scope>IDENTIFICATION</scope>
</reference>
<dbReference type="PROSITE" id="PS51444">
    <property type="entry name" value="FH2"/>
    <property type="match status" value="1"/>
</dbReference>
<dbReference type="Gene3D" id="1.20.58.2220">
    <property type="entry name" value="Formin, FH2 domain"/>
    <property type="match status" value="1"/>
</dbReference>
<feature type="compositionally biased region" description="Polar residues" evidence="2">
    <location>
        <begin position="450"/>
        <end position="470"/>
    </location>
</feature>
<protein>
    <recommendedName>
        <fullName evidence="3">FH2 domain-containing protein</fullName>
    </recommendedName>
</protein>
<feature type="region of interest" description="Disordered" evidence="2">
    <location>
        <begin position="343"/>
        <end position="424"/>
    </location>
</feature>
<accession>A0AA85KJR9</accession>
<keyword evidence="1" id="KW-0175">Coiled coil</keyword>
<proteinExistence type="predicted"/>
<dbReference type="InterPro" id="IPR042201">
    <property type="entry name" value="FH2_Formin_sf"/>
</dbReference>
<dbReference type="SMART" id="SM00498">
    <property type="entry name" value="FH2"/>
    <property type="match status" value="1"/>
</dbReference>
<evidence type="ECO:0000259" key="3">
    <source>
        <dbReference type="PROSITE" id="PS51444"/>
    </source>
</evidence>
<dbReference type="PANTHER" id="PTHR46345:SF8">
    <property type="entry name" value="FORMIN 3, ISOFORM B"/>
    <property type="match status" value="1"/>
</dbReference>
<dbReference type="AlphaFoldDB" id="A0AA85KJR9"/>
<reference evidence="4" key="1">
    <citation type="submission" date="2022-06" db="EMBL/GenBank/DDBJ databases">
        <authorList>
            <person name="Berger JAMES D."/>
            <person name="Berger JAMES D."/>
        </authorList>
    </citation>
    <scope>NUCLEOTIDE SEQUENCE [LARGE SCALE GENOMIC DNA]</scope>
</reference>
<organism evidence="4 5">
    <name type="scientific">Trichobilharzia regenti</name>
    <name type="common">Nasal bird schistosome</name>
    <dbReference type="NCBI Taxonomy" id="157069"/>
    <lineage>
        <taxon>Eukaryota</taxon>
        <taxon>Metazoa</taxon>
        <taxon>Spiralia</taxon>
        <taxon>Lophotrochozoa</taxon>
        <taxon>Platyhelminthes</taxon>
        <taxon>Trematoda</taxon>
        <taxon>Digenea</taxon>
        <taxon>Strigeidida</taxon>
        <taxon>Schistosomatoidea</taxon>
        <taxon>Schistosomatidae</taxon>
        <taxon>Trichobilharzia</taxon>
    </lineage>
</organism>
<dbReference type="PANTHER" id="PTHR46345">
    <property type="entry name" value="INVERTED FORMIN-2"/>
    <property type="match status" value="1"/>
</dbReference>
<feature type="coiled-coil region" evidence="1">
    <location>
        <begin position="864"/>
        <end position="891"/>
    </location>
</feature>
<feature type="region of interest" description="Disordered" evidence="2">
    <location>
        <begin position="450"/>
        <end position="472"/>
    </location>
</feature>
<keyword evidence="4" id="KW-1185">Reference proteome</keyword>
<evidence type="ECO:0000313" key="5">
    <source>
        <dbReference type="WBParaSite" id="TREG1_98870.1"/>
    </source>
</evidence>
<dbReference type="SUPFAM" id="SSF101447">
    <property type="entry name" value="Formin homology 2 domain (FH2 domain)"/>
    <property type="match status" value="1"/>
</dbReference>